<accession>A0A085G5G3</accession>
<dbReference type="InterPro" id="IPR039556">
    <property type="entry name" value="ICL/PEPM"/>
</dbReference>
<dbReference type="OrthoDB" id="9780430at2"/>
<keyword evidence="3" id="KW-1185">Reference proteome</keyword>
<dbReference type="EC" id="2.7.8.23" evidence="2"/>
<protein>
    <submittedName>
        <fullName evidence="2">Putative carboxyvinyl-carboxyphosphonate phosphorylmutase</fullName>
        <ecNumber evidence="2">2.7.8.23</ecNumber>
    </submittedName>
</protein>
<comment type="caution">
    <text evidence="2">The sequence shown here is derived from an EMBL/GenBank/DDBJ whole genome shotgun (WGS) entry which is preliminary data.</text>
</comment>
<keyword evidence="2" id="KW-0808">Transferase</keyword>
<dbReference type="AlphaFoldDB" id="A0A085G5G3"/>
<dbReference type="EMBL" id="JMPJ01000066">
    <property type="protein sequence ID" value="KFC78958.1"/>
    <property type="molecule type" value="Genomic_DNA"/>
</dbReference>
<evidence type="ECO:0000256" key="1">
    <source>
        <dbReference type="ARBA" id="ARBA00022723"/>
    </source>
</evidence>
<dbReference type="GO" id="GO:0046872">
    <property type="term" value="F:metal ion binding"/>
    <property type="evidence" value="ECO:0007669"/>
    <property type="project" value="UniProtKB-KW"/>
</dbReference>
<keyword evidence="1" id="KW-0479">Metal-binding</keyword>
<dbReference type="eggNOG" id="COG2513">
    <property type="taxonomic scope" value="Bacteria"/>
</dbReference>
<evidence type="ECO:0000313" key="2">
    <source>
        <dbReference type="EMBL" id="KFC78958.1"/>
    </source>
</evidence>
<dbReference type="InterPro" id="IPR040442">
    <property type="entry name" value="Pyrv_kinase-like_dom_sf"/>
</dbReference>
<sequence length="253" mass="27121">MNNSDKAAHFGSLHKKQNPLVLYNVWDAGSARAVAEAGAQAIATGSWSCAAAQGYADGEQMPFSALLYTVKRIVASVNLPVTVDFETGYGTSLENIQRNLAALLDAGVVGVNFEDQRITQSGLVDIEEQCRRITALREVADKHGTALFINARTDIFLQAASESTHSALIAEAKQRLLAYQAAGANGYFVPGLSQQALIADLCEFSLLPVNIMITSTTPALESLHQLGVSRISHGPLPYIDAMEQLKQRAAGLY</sequence>
<dbReference type="PANTHER" id="PTHR42905:SF16">
    <property type="entry name" value="CARBOXYPHOSPHONOENOLPYRUVATE PHOSPHONOMUTASE-LIKE PROTEIN (AFU_ORTHOLOGUE AFUA_5G07230)"/>
    <property type="match status" value="1"/>
</dbReference>
<dbReference type="InterPro" id="IPR015813">
    <property type="entry name" value="Pyrv/PenolPyrv_kinase-like_dom"/>
</dbReference>
<dbReference type="CDD" id="cd00377">
    <property type="entry name" value="ICL_PEPM"/>
    <property type="match status" value="1"/>
</dbReference>
<dbReference type="PANTHER" id="PTHR42905">
    <property type="entry name" value="PHOSPHOENOLPYRUVATE CARBOXYLASE"/>
    <property type="match status" value="1"/>
</dbReference>
<evidence type="ECO:0000313" key="3">
    <source>
        <dbReference type="Proteomes" id="UP000028640"/>
    </source>
</evidence>
<name>A0A085G5G3_EWIA3</name>
<dbReference type="SUPFAM" id="SSF51621">
    <property type="entry name" value="Phosphoenolpyruvate/pyruvate domain"/>
    <property type="match status" value="1"/>
</dbReference>
<organism evidence="2 3">
    <name type="scientific">Ewingella americana (strain ATCC 33852 / DSM 4580 / CCUG 14506 / JCM 5911 / LMG 7869 / NCTC 12157 / CDC 1468-78)</name>
    <dbReference type="NCBI Taxonomy" id="910964"/>
    <lineage>
        <taxon>Bacteria</taxon>
        <taxon>Pseudomonadati</taxon>
        <taxon>Pseudomonadota</taxon>
        <taxon>Gammaproteobacteria</taxon>
        <taxon>Enterobacterales</taxon>
        <taxon>Yersiniaceae</taxon>
        <taxon>Ewingella</taxon>
    </lineage>
</organism>
<dbReference type="GO" id="GO:0008807">
    <property type="term" value="F:carboxyvinyl-carboxyphosphonate phosphorylmutase activity"/>
    <property type="evidence" value="ECO:0007669"/>
    <property type="project" value="UniProtKB-EC"/>
</dbReference>
<dbReference type="GeneID" id="78381945"/>
<dbReference type="RefSeq" id="WP_034794004.1">
    <property type="nucleotide sequence ID" value="NZ_JMPJ01000066.1"/>
</dbReference>
<dbReference type="Pfam" id="PF13714">
    <property type="entry name" value="PEP_mutase"/>
    <property type="match status" value="1"/>
</dbReference>
<dbReference type="Gene3D" id="3.20.20.60">
    <property type="entry name" value="Phosphoenolpyruvate-binding domains"/>
    <property type="match status" value="1"/>
</dbReference>
<dbReference type="Proteomes" id="UP000028640">
    <property type="component" value="Unassembled WGS sequence"/>
</dbReference>
<gene>
    <name evidence="2" type="ORF">GEAM_3521</name>
</gene>
<reference evidence="2 3" key="1">
    <citation type="submission" date="2014-05" db="EMBL/GenBank/DDBJ databases">
        <title>ATOL: Assembling a taxonomically balanced genome-scale reconstruction of the evolutionary history of the Enterobacteriaceae.</title>
        <authorList>
            <person name="Plunkett G.III."/>
            <person name="Neeno-Eckwall E.C."/>
            <person name="Glasner J.D."/>
            <person name="Perna N.T."/>
        </authorList>
    </citation>
    <scope>NUCLEOTIDE SEQUENCE [LARGE SCALE GENOMIC DNA]</scope>
    <source>
        <strain evidence="2 3">ATCC 33852</strain>
    </source>
</reference>
<dbReference type="STRING" id="910964.GEAM_3521"/>
<proteinExistence type="predicted"/>